<dbReference type="Pfam" id="PF00015">
    <property type="entry name" value="MCPsignal"/>
    <property type="match status" value="1"/>
</dbReference>
<dbReference type="GO" id="GO:0004888">
    <property type="term" value="F:transmembrane signaling receptor activity"/>
    <property type="evidence" value="ECO:0007669"/>
    <property type="project" value="InterPro"/>
</dbReference>
<keyword evidence="4 6" id="KW-0807">Transducer</keyword>
<gene>
    <name evidence="10" type="ORF">LF923_0009985</name>
</gene>
<evidence type="ECO:0000259" key="9">
    <source>
        <dbReference type="PROSITE" id="PS50885"/>
    </source>
</evidence>
<evidence type="ECO:0000256" key="5">
    <source>
        <dbReference type="ARBA" id="ARBA00029447"/>
    </source>
</evidence>
<keyword evidence="2" id="KW-0488">Methylation</keyword>
<evidence type="ECO:0000256" key="3">
    <source>
        <dbReference type="ARBA" id="ARBA00022500"/>
    </source>
</evidence>
<name>A0AB39IFX8_9GAMM</name>
<evidence type="ECO:0000259" key="8">
    <source>
        <dbReference type="PROSITE" id="PS50111"/>
    </source>
</evidence>
<dbReference type="EMBL" id="CP162411">
    <property type="protein sequence ID" value="XDL16534.1"/>
    <property type="molecule type" value="Genomic_DNA"/>
</dbReference>
<dbReference type="PANTHER" id="PTHR43531:SF14">
    <property type="entry name" value="METHYL-ACCEPTING CHEMOTAXIS PROTEIN I-RELATED"/>
    <property type="match status" value="1"/>
</dbReference>
<evidence type="ECO:0000256" key="2">
    <source>
        <dbReference type="ARBA" id="ARBA00022481"/>
    </source>
</evidence>
<dbReference type="GO" id="GO:0006935">
    <property type="term" value="P:chemotaxis"/>
    <property type="evidence" value="ECO:0007669"/>
    <property type="project" value="UniProtKB-KW"/>
</dbReference>
<comment type="similarity">
    <text evidence="5">Belongs to the methyl-accepting chemotaxis (MCP) protein family.</text>
</comment>
<evidence type="ECO:0000313" key="10">
    <source>
        <dbReference type="EMBL" id="XDL16534.1"/>
    </source>
</evidence>
<evidence type="ECO:0000256" key="6">
    <source>
        <dbReference type="PROSITE-ProRule" id="PRU00284"/>
    </source>
</evidence>
<dbReference type="PROSITE" id="PS50111">
    <property type="entry name" value="CHEMOTAXIS_TRANSDUC_2"/>
    <property type="match status" value="1"/>
</dbReference>
<dbReference type="InterPro" id="IPR051310">
    <property type="entry name" value="MCP_chemotaxis"/>
</dbReference>
<dbReference type="PANTHER" id="PTHR43531">
    <property type="entry name" value="PROTEIN ICFG"/>
    <property type="match status" value="1"/>
</dbReference>
<dbReference type="CDD" id="cd11386">
    <property type="entry name" value="MCP_signal"/>
    <property type="match status" value="1"/>
</dbReference>
<dbReference type="PRINTS" id="PR00260">
    <property type="entry name" value="CHEMTRNSDUCR"/>
</dbReference>
<proteinExistence type="inferred from homology"/>
<evidence type="ECO:0000256" key="7">
    <source>
        <dbReference type="SAM" id="Phobius"/>
    </source>
</evidence>
<evidence type="ECO:0000256" key="4">
    <source>
        <dbReference type="ARBA" id="ARBA00023224"/>
    </source>
</evidence>
<evidence type="ECO:0000256" key="1">
    <source>
        <dbReference type="ARBA" id="ARBA00004370"/>
    </source>
</evidence>
<keyword evidence="7" id="KW-0472">Membrane</keyword>
<dbReference type="RefSeq" id="WP_226101664.1">
    <property type="nucleotide sequence ID" value="NZ_CP162411.1"/>
</dbReference>
<keyword evidence="3" id="KW-0145">Chemotaxis</keyword>
<dbReference type="PROSITE" id="PS50885">
    <property type="entry name" value="HAMP"/>
    <property type="match status" value="1"/>
</dbReference>
<keyword evidence="7" id="KW-1133">Transmembrane helix</keyword>
<feature type="domain" description="Methyl-accepting transducer" evidence="8">
    <location>
        <begin position="264"/>
        <end position="493"/>
    </location>
</feature>
<dbReference type="FunFam" id="1.10.287.950:FF:000001">
    <property type="entry name" value="Methyl-accepting chemotaxis sensory transducer"/>
    <property type="match status" value="1"/>
</dbReference>
<feature type="transmembrane region" description="Helical" evidence="7">
    <location>
        <begin position="7"/>
        <end position="26"/>
    </location>
</feature>
<protein>
    <submittedName>
        <fullName evidence="10">Methyl-accepting chemotaxis protein</fullName>
    </submittedName>
</protein>
<dbReference type="Gene3D" id="1.10.287.950">
    <property type="entry name" value="Methyl-accepting chemotaxis protein"/>
    <property type="match status" value="1"/>
</dbReference>
<keyword evidence="7" id="KW-0812">Transmembrane</keyword>
<dbReference type="Pfam" id="PF12729">
    <property type="entry name" value="4HB_MCP_1"/>
    <property type="match status" value="1"/>
</dbReference>
<dbReference type="GO" id="GO:0007165">
    <property type="term" value="P:signal transduction"/>
    <property type="evidence" value="ECO:0007669"/>
    <property type="project" value="UniProtKB-KW"/>
</dbReference>
<dbReference type="AlphaFoldDB" id="A0AB39IFX8"/>
<sequence length="530" mass="56871">MTIFQKLAIAIMIFVLALIGVGGYGIKALGDSKDRVEYVTGNTLPSLTLLSNSNINIREVRATLSTLPLVEDQEQRTTQLKSAMDKLASVDKFMADYKQNYIADSRDAQMTDSTIQLLVSYRQNIDNLYKGGTIQKSTDAAAESAKKQTEQAVIKSLQDQREYNLTLASAQEKANEESYDSTLYTLISLIVVSVAVAGTLALMILLYVRRSLNHLQHTLLTISDSLDLTLRADDSHHDEIGKTAQALNSLTERFATVLADVRTASESVATASNEIAAANIDLSARTEEQAASLAQTAASMHEISSTVESNVENARQANSLGQQAADAVAHGDDSVERMMQAMKAIASGSEKVAEITTLIEGIAFQTNILALNAAVEAARAGEHGRGFAVVAGEVRTLSQRSSSAAREIKTLIDNAIGAVKNGSQQADDVRDAISNVKTLITNASSLVGEMSLASEEQSRGISQINVAINQMEAVTQQNAAMVEEASSAAESLNDQAVRLRQLVEIFRLNAGGERQQFGEVSAPRLSVGMR</sequence>
<feature type="domain" description="HAMP" evidence="9">
    <location>
        <begin position="206"/>
        <end position="259"/>
    </location>
</feature>
<dbReference type="SMART" id="SM00283">
    <property type="entry name" value="MA"/>
    <property type="match status" value="1"/>
</dbReference>
<dbReference type="InterPro" id="IPR024478">
    <property type="entry name" value="HlyB_4HB_MCP"/>
</dbReference>
<dbReference type="SUPFAM" id="SSF58104">
    <property type="entry name" value="Methyl-accepting chemotaxis protein (MCP) signaling domain"/>
    <property type="match status" value="1"/>
</dbReference>
<organism evidence="10">
    <name type="scientific">Dickeya oryzae</name>
    <dbReference type="NCBI Taxonomy" id="1240404"/>
    <lineage>
        <taxon>Bacteria</taxon>
        <taxon>Pseudomonadati</taxon>
        <taxon>Pseudomonadota</taxon>
        <taxon>Gammaproteobacteria</taxon>
        <taxon>Enterobacterales</taxon>
        <taxon>Pectobacteriaceae</taxon>
        <taxon>Dickeya</taxon>
    </lineage>
</organism>
<reference evidence="10" key="1">
    <citation type="submission" date="2024-07" db="EMBL/GenBank/DDBJ databases">
        <authorList>
            <person name="Pedron J."/>
        </authorList>
    </citation>
    <scope>NUCLEOTIDE SEQUENCE</scope>
    <source>
        <strain evidence="10">A642-S2-A17</strain>
    </source>
</reference>
<comment type="subcellular location">
    <subcellularLocation>
        <location evidence="1">Membrane</location>
    </subcellularLocation>
</comment>
<dbReference type="GO" id="GO:0005886">
    <property type="term" value="C:plasma membrane"/>
    <property type="evidence" value="ECO:0007669"/>
    <property type="project" value="TreeGrafter"/>
</dbReference>
<accession>A0AB39IFX8</accession>
<feature type="transmembrane region" description="Helical" evidence="7">
    <location>
        <begin position="183"/>
        <end position="208"/>
    </location>
</feature>
<dbReference type="InterPro" id="IPR004089">
    <property type="entry name" value="MCPsignal_dom"/>
</dbReference>
<dbReference type="InterPro" id="IPR003660">
    <property type="entry name" value="HAMP_dom"/>
</dbReference>
<dbReference type="InterPro" id="IPR004090">
    <property type="entry name" value="Chemotax_Me-accpt_rcpt"/>
</dbReference>